<organism evidence="1 2">
    <name type="scientific">Trypanosoma theileri</name>
    <dbReference type="NCBI Taxonomy" id="67003"/>
    <lineage>
        <taxon>Eukaryota</taxon>
        <taxon>Discoba</taxon>
        <taxon>Euglenozoa</taxon>
        <taxon>Kinetoplastea</taxon>
        <taxon>Metakinetoplastina</taxon>
        <taxon>Trypanosomatida</taxon>
        <taxon>Trypanosomatidae</taxon>
        <taxon>Trypanosoma</taxon>
    </lineage>
</organism>
<keyword evidence="2" id="KW-1185">Reference proteome</keyword>
<evidence type="ECO:0000313" key="1">
    <source>
        <dbReference type="EMBL" id="ORC82523.1"/>
    </source>
</evidence>
<name>A0A1X0NEK8_9TRYP</name>
<sequence>MGRAFSSQWTRGTRQRITLLLLYSVLVFWQAVSALPFLRQLKLHTLKRLCGELPLSKTILNMPKWKQIGFIKRFSRLSTWRENERLWEIVSHSGSHVFR</sequence>
<evidence type="ECO:0000313" key="2">
    <source>
        <dbReference type="Proteomes" id="UP000192257"/>
    </source>
</evidence>
<accession>A0A1X0NEK8</accession>
<dbReference type="Proteomes" id="UP000192257">
    <property type="component" value="Unassembled WGS sequence"/>
</dbReference>
<dbReference type="GeneID" id="39991238"/>
<comment type="caution">
    <text evidence="1">The sequence shown here is derived from an EMBL/GenBank/DDBJ whole genome shotgun (WGS) entry which is preliminary data.</text>
</comment>
<proteinExistence type="predicted"/>
<dbReference type="RefSeq" id="XP_028877240.1">
    <property type="nucleotide sequence ID" value="XM_029031458.1"/>
</dbReference>
<dbReference type="EMBL" id="NBCO01000088">
    <property type="protein sequence ID" value="ORC82523.1"/>
    <property type="molecule type" value="Genomic_DNA"/>
</dbReference>
<protein>
    <submittedName>
        <fullName evidence="1">Uncharacterized protein</fullName>
    </submittedName>
</protein>
<reference evidence="1 2" key="1">
    <citation type="submission" date="2017-03" db="EMBL/GenBank/DDBJ databases">
        <title>An alternative strategy for trypanosome survival in the mammalian bloodstream revealed through genome and transcriptome analysis of the ubiquitous bovine parasite Trypanosoma (Megatrypanum) theileri.</title>
        <authorList>
            <person name="Kelly S."/>
            <person name="Ivens A."/>
            <person name="Mott A."/>
            <person name="O'Neill E."/>
            <person name="Emms D."/>
            <person name="Macleod O."/>
            <person name="Voorheis P."/>
            <person name="Matthews J."/>
            <person name="Matthews K."/>
            <person name="Carrington M."/>
        </authorList>
    </citation>
    <scope>NUCLEOTIDE SEQUENCE [LARGE SCALE GENOMIC DNA]</scope>
    <source>
        <strain evidence="1">Edinburgh</strain>
    </source>
</reference>
<gene>
    <name evidence="1" type="ORF">TM35_000881020</name>
</gene>
<dbReference type="VEuPathDB" id="TriTrypDB:TM35_000881020"/>
<dbReference type="AlphaFoldDB" id="A0A1X0NEK8"/>